<evidence type="ECO:0000256" key="1">
    <source>
        <dbReference type="SAM" id="MobiDB-lite"/>
    </source>
</evidence>
<keyword evidence="4" id="KW-1185">Reference proteome</keyword>
<feature type="region of interest" description="Disordered" evidence="1">
    <location>
        <begin position="27"/>
        <end position="68"/>
    </location>
</feature>
<keyword evidence="2" id="KW-0472">Membrane</keyword>
<keyword evidence="2" id="KW-0812">Transmembrane</keyword>
<protein>
    <submittedName>
        <fullName evidence="3">Uncharacterized protein</fullName>
    </submittedName>
</protein>
<sequence length="259" mass="29383">MRLLLHPSLRALPRAAQRDLRSRIWLRLKSQGPRPSQRNTPKAPSKGAVHEPPTPTVSSAESVKTTMRKGPPERILIYYGGTGRAMFLGMMRVTTIFLFGAACFLVAPFCYADEERQWMTPLVIAGGAVPMISFAYVASPYVNFIHLALPAFARRSREMAAHYAKDLPPTAVLYLNTMRWNTIPRQTTVRLGDLVSDRDPIRPVTFRNLKPVQLPWWRTKAPTQFFAAAESKPGRQTTAFYPEMWPAIYNRIQSQAKKR</sequence>
<dbReference type="RefSeq" id="XP_056472636.1">
    <property type="nucleotide sequence ID" value="XM_056621830.1"/>
</dbReference>
<dbReference type="Proteomes" id="UP001149074">
    <property type="component" value="Unassembled WGS sequence"/>
</dbReference>
<name>A0A9W9EZC8_9EURO</name>
<keyword evidence="2" id="KW-1133">Transmembrane helix</keyword>
<dbReference type="OrthoDB" id="2386090at2759"/>
<reference evidence="3" key="2">
    <citation type="journal article" date="2023" name="IMA Fungus">
        <title>Comparative genomic study of the Penicillium genus elucidates a diverse pangenome and 15 lateral gene transfer events.</title>
        <authorList>
            <person name="Petersen C."/>
            <person name="Sorensen T."/>
            <person name="Nielsen M.R."/>
            <person name="Sondergaard T.E."/>
            <person name="Sorensen J.L."/>
            <person name="Fitzpatrick D.A."/>
            <person name="Frisvad J.C."/>
            <person name="Nielsen K.L."/>
        </authorList>
    </citation>
    <scope>NUCLEOTIDE SEQUENCE</scope>
    <source>
        <strain evidence="3">IBT 30761</strain>
    </source>
</reference>
<feature type="transmembrane region" description="Helical" evidence="2">
    <location>
        <begin position="93"/>
        <end position="111"/>
    </location>
</feature>
<evidence type="ECO:0000256" key="2">
    <source>
        <dbReference type="SAM" id="Phobius"/>
    </source>
</evidence>
<dbReference type="EMBL" id="JAPQKI010000009">
    <property type="protein sequence ID" value="KAJ5090655.1"/>
    <property type="molecule type" value="Genomic_DNA"/>
</dbReference>
<comment type="caution">
    <text evidence="3">The sequence shown here is derived from an EMBL/GenBank/DDBJ whole genome shotgun (WGS) entry which is preliminary data.</text>
</comment>
<accession>A0A9W9EZC8</accession>
<feature type="transmembrane region" description="Helical" evidence="2">
    <location>
        <begin position="123"/>
        <end position="149"/>
    </location>
</feature>
<organism evidence="3 4">
    <name type="scientific">Penicillium argentinense</name>
    <dbReference type="NCBI Taxonomy" id="1131581"/>
    <lineage>
        <taxon>Eukaryota</taxon>
        <taxon>Fungi</taxon>
        <taxon>Dikarya</taxon>
        <taxon>Ascomycota</taxon>
        <taxon>Pezizomycotina</taxon>
        <taxon>Eurotiomycetes</taxon>
        <taxon>Eurotiomycetidae</taxon>
        <taxon>Eurotiales</taxon>
        <taxon>Aspergillaceae</taxon>
        <taxon>Penicillium</taxon>
    </lineage>
</organism>
<reference evidence="3" key="1">
    <citation type="submission" date="2022-11" db="EMBL/GenBank/DDBJ databases">
        <authorList>
            <person name="Petersen C."/>
        </authorList>
    </citation>
    <scope>NUCLEOTIDE SEQUENCE</scope>
    <source>
        <strain evidence="3">IBT 30761</strain>
    </source>
</reference>
<feature type="compositionally biased region" description="Polar residues" evidence="1">
    <location>
        <begin position="33"/>
        <end position="42"/>
    </location>
</feature>
<dbReference type="GeneID" id="81360809"/>
<gene>
    <name evidence="3" type="ORF">N7532_009339</name>
</gene>
<evidence type="ECO:0000313" key="3">
    <source>
        <dbReference type="EMBL" id="KAJ5090655.1"/>
    </source>
</evidence>
<dbReference type="AlphaFoldDB" id="A0A9W9EZC8"/>
<evidence type="ECO:0000313" key="4">
    <source>
        <dbReference type="Proteomes" id="UP001149074"/>
    </source>
</evidence>
<feature type="compositionally biased region" description="Polar residues" evidence="1">
    <location>
        <begin position="56"/>
        <end position="65"/>
    </location>
</feature>
<proteinExistence type="predicted"/>